<dbReference type="OMA" id="CMSKHAC"/>
<dbReference type="Proteomes" id="UP000288216">
    <property type="component" value="Unassembled WGS sequence"/>
</dbReference>
<dbReference type="InterPro" id="IPR002347">
    <property type="entry name" value="SDR_fam"/>
</dbReference>
<feature type="non-terminal residue" evidence="2">
    <location>
        <position position="1"/>
    </location>
</feature>
<evidence type="ECO:0000313" key="3">
    <source>
        <dbReference type="Proteomes" id="UP000288216"/>
    </source>
</evidence>
<sequence>GCDSGFGHALAKHLDQLDFTVFAGVLHQEGPGAEDLRMAGSHRLTVLQLDVTNSEQIARTFAKIKAELGNKGSSPLPGFAAYGASKAALAMFSNVLRQELAIWGVKVVTVQPGGFKTGIFGTSDHWSNRHQQLLQKLPPDVRTDYGENYIASFKSKYAKWHNNLREDLQPVISAISTALMARNPKPEYTPGTATFSLPVVHHFLPSCMSDFFTFQLLRTGPEDVPDGVKETG</sequence>
<dbReference type="GO" id="GO:0016491">
    <property type="term" value="F:oxidoreductase activity"/>
    <property type="evidence" value="ECO:0007669"/>
    <property type="project" value="TreeGrafter"/>
</dbReference>
<protein>
    <recommendedName>
        <fullName evidence="4">Estradiol 17-beta-dehydrogenase 2</fullName>
    </recommendedName>
</protein>
<dbReference type="STRING" id="75743.A0A401Q321"/>
<dbReference type="PANTHER" id="PTHR43313:SF3">
    <property type="entry name" value="17-BETA-HYDROXYSTEROID DEHYDROGENASE TYPE 2"/>
    <property type="match status" value="1"/>
</dbReference>
<proteinExistence type="inferred from homology"/>
<evidence type="ECO:0000313" key="2">
    <source>
        <dbReference type="EMBL" id="GCB79792.1"/>
    </source>
</evidence>
<evidence type="ECO:0008006" key="4">
    <source>
        <dbReference type="Google" id="ProtNLM"/>
    </source>
</evidence>
<comment type="caution">
    <text evidence="2">The sequence shown here is derived from an EMBL/GenBank/DDBJ whole genome shotgun (WGS) entry which is preliminary data.</text>
</comment>
<accession>A0A401Q321</accession>
<dbReference type="GO" id="GO:0008202">
    <property type="term" value="P:steroid metabolic process"/>
    <property type="evidence" value="ECO:0007669"/>
    <property type="project" value="TreeGrafter"/>
</dbReference>
<reference evidence="2 3" key="1">
    <citation type="journal article" date="2018" name="Nat. Ecol. Evol.">
        <title>Shark genomes provide insights into elasmobranch evolution and the origin of vertebrates.</title>
        <authorList>
            <person name="Hara Y"/>
            <person name="Yamaguchi K"/>
            <person name="Onimaru K"/>
            <person name="Kadota M"/>
            <person name="Koyanagi M"/>
            <person name="Keeley SD"/>
            <person name="Tatsumi K"/>
            <person name="Tanaka K"/>
            <person name="Motone F"/>
            <person name="Kageyama Y"/>
            <person name="Nozu R"/>
            <person name="Adachi N"/>
            <person name="Nishimura O"/>
            <person name="Nakagawa R"/>
            <person name="Tanegashima C"/>
            <person name="Kiyatake I"/>
            <person name="Matsumoto R"/>
            <person name="Murakumo K"/>
            <person name="Nishida K"/>
            <person name="Terakita A"/>
            <person name="Kuratani S"/>
            <person name="Sato K"/>
            <person name="Hyodo S Kuraku.S."/>
        </authorList>
    </citation>
    <scope>NUCLEOTIDE SEQUENCE [LARGE SCALE GENOMIC DNA]</scope>
</reference>
<dbReference type="OrthoDB" id="9876299at2759"/>
<name>A0A401Q321_SCYTO</name>
<dbReference type="EMBL" id="BFAA01009441">
    <property type="protein sequence ID" value="GCB79792.1"/>
    <property type="molecule type" value="Genomic_DNA"/>
</dbReference>
<dbReference type="Pfam" id="PF00106">
    <property type="entry name" value="adh_short"/>
    <property type="match status" value="2"/>
</dbReference>
<organism evidence="2 3">
    <name type="scientific">Scyliorhinus torazame</name>
    <name type="common">Cloudy catshark</name>
    <name type="synonym">Catulus torazame</name>
    <dbReference type="NCBI Taxonomy" id="75743"/>
    <lineage>
        <taxon>Eukaryota</taxon>
        <taxon>Metazoa</taxon>
        <taxon>Chordata</taxon>
        <taxon>Craniata</taxon>
        <taxon>Vertebrata</taxon>
        <taxon>Chondrichthyes</taxon>
        <taxon>Elasmobranchii</taxon>
        <taxon>Galeomorphii</taxon>
        <taxon>Galeoidea</taxon>
        <taxon>Carcharhiniformes</taxon>
        <taxon>Scyliorhinidae</taxon>
        <taxon>Scyliorhinus</taxon>
    </lineage>
</organism>
<comment type="similarity">
    <text evidence="1">Belongs to the short-chain dehydrogenases/reductases (SDR) family.</text>
</comment>
<evidence type="ECO:0000256" key="1">
    <source>
        <dbReference type="ARBA" id="ARBA00006484"/>
    </source>
</evidence>
<dbReference type="Gene3D" id="3.40.50.720">
    <property type="entry name" value="NAD(P)-binding Rossmann-like Domain"/>
    <property type="match status" value="2"/>
</dbReference>
<dbReference type="PANTHER" id="PTHR43313">
    <property type="entry name" value="SHORT-CHAIN DEHYDROGENASE/REDUCTASE FAMILY 9C"/>
    <property type="match status" value="1"/>
</dbReference>
<dbReference type="InterPro" id="IPR036291">
    <property type="entry name" value="NAD(P)-bd_dom_sf"/>
</dbReference>
<dbReference type="SUPFAM" id="SSF51735">
    <property type="entry name" value="NAD(P)-binding Rossmann-fold domains"/>
    <property type="match status" value="1"/>
</dbReference>
<gene>
    <name evidence="2" type="ORF">scyTo_0016039</name>
</gene>
<keyword evidence="3" id="KW-1185">Reference proteome</keyword>
<dbReference type="AlphaFoldDB" id="A0A401Q321"/>